<dbReference type="AlphaFoldDB" id="A0A0C2SMA7"/>
<evidence type="ECO:0000313" key="1">
    <source>
        <dbReference type="EMBL" id="KIL55079.1"/>
    </source>
</evidence>
<protein>
    <submittedName>
        <fullName evidence="1">Uncharacterized protein</fullName>
    </submittedName>
</protein>
<gene>
    <name evidence="1" type="ORF">M378DRAFT_652185</name>
</gene>
<organism evidence="1 2">
    <name type="scientific">Amanita muscaria (strain Koide BX008)</name>
    <dbReference type="NCBI Taxonomy" id="946122"/>
    <lineage>
        <taxon>Eukaryota</taxon>
        <taxon>Fungi</taxon>
        <taxon>Dikarya</taxon>
        <taxon>Basidiomycota</taxon>
        <taxon>Agaricomycotina</taxon>
        <taxon>Agaricomycetes</taxon>
        <taxon>Agaricomycetidae</taxon>
        <taxon>Agaricales</taxon>
        <taxon>Pluteineae</taxon>
        <taxon>Amanitaceae</taxon>
        <taxon>Amanita</taxon>
    </lineage>
</organism>
<dbReference type="Proteomes" id="UP000054549">
    <property type="component" value="Unassembled WGS sequence"/>
</dbReference>
<accession>A0A0C2SMA7</accession>
<proteinExistence type="predicted"/>
<dbReference type="InParanoid" id="A0A0C2SMA7"/>
<evidence type="ECO:0000313" key="2">
    <source>
        <dbReference type="Proteomes" id="UP000054549"/>
    </source>
</evidence>
<name>A0A0C2SMA7_AMAMK</name>
<keyword evidence="2" id="KW-1185">Reference proteome</keyword>
<dbReference type="EMBL" id="KN818570">
    <property type="protein sequence ID" value="KIL55079.1"/>
    <property type="molecule type" value="Genomic_DNA"/>
</dbReference>
<sequence>MLHHKSSHSASQPLPLIPSQNPRPISQSFLPNLLAFKFLPRIHDWNLFILSSNEFKANCTQLTCSYCSNANKHAL</sequence>
<dbReference type="HOGENOM" id="CLU_2670577_0_0_1"/>
<reference evidence="1 2" key="1">
    <citation type="submission" date="2014-04" db="EMBL/GenBank/DDBJ databases">
        <title>Evolutionary Origins and Diversification of the Mycorrhizal Mutualists.</title>
        <authorList>
            <consortium name="DOE Joint Genome Institute"/>
            <consortium name="Mycorrhizal Genomics Consortium"/>
            <person name="Kohler A."/>
            <person name="Kuo A."/>
            <person name="Nagy L.G."/>
            <person name="Floudas D."/>
            <person name="Copeland A."/>
            <person name="Barry K.W."/>
            <person name="Cichocki N."/>
            <person name="Veneault-Fourrey C."/>
            <person name="LaButti K."/>
            <person name="Lindquist E.A."/>
            <person name="Lipzen A."/>
            <person name="Lundell T."/>
            <person name="Morin E."/>
            <person name="Murat C."/>
            <person name="Riley R."/>
            <person name="Ohm R."/>
            <person name="Sun H."/>
            <person name="Tunlid A."/>
            <person name="Henrissat B."/>
            <person name="Grigoriev I.V."/>
            <person name="Hibbett D.S."/>
            <person name="Martin F."/>
        </authorList>
    </citation>
    <scope>NUCLEOTIDE SEQUENCE [LARGE SCALE GENOMIC DNA]</scope>
    <source>
        <strain evidence="1 2">Koide BX008</strain>
    </source>
</reference>